<dbReference type="SUPFAM" id="SSF109854">
    <property type="entry name" value="DinB/YfiT-like putative metalloenzymes"/>
    <property type="match status" value="1"/>
</dbReference>
<dbReference type="OrthoDB" id="3671213at2"/>
<dbReference type="STRING" id="710696.Intca_2128"/>
<evidence type="ECO:0000313" key="3">
    <source>
        <dbReference type="Proteomes" id="UP000008914"/>
    </source>
</evidence>
<sequence length="278" mass="30408">MPLSSLPAEGAAPAVPYLEHLREESARFRELLAGAAGSEHVPTCEEWRADDLLWHLADVQWFWGEIAERGLTSHAEVRGLEARRPARPAERSALLAHFDQSTERLQRALAAHDPSTELWMWHLDHSAGYISRRQAHEALIHRIDAELTVGSERGPVDCRLAADGVDEALRVMRGFPVEYALESRPLGPSVTLAVVDGFHTWTVTPVHVTGVDPDGDRWDERRLAVADGPDDASAAEVAGTAGDLDCWLWNRPPHGEITRSGDPAALALVDEVVGSAVT</sequence>
<evidence type="ECO:0000313" key="2">
    <source>
        <dbReference type="EMBL" id="ADU48638.1"/>
    </source>
</evidence>
<dbReference type="eggNOG" id="COG3154">
    <property type="taxonomic scope" value="Bacteria"/>
</dbReference>
<dbReference type="GO" id="GO:0046872">
    <property type="term" value="F:metal ion binding"/>
    <property type="evidence" value="ECO:0007669"/>
    <property type="project" value="InterPro"/>
</dbReference>
<dbReference type="PANTHER" id="PTHR40758">
    <property type="entry name" value="CONSERVED PROTEIN"/>
    <property type="match status" value="1"/>
</dbReference>
<feature type="domain" description="Mycothiol-dependent maleylpyruvate isomerase metal-binding" evidence="1">
    <location>
        <begin position="19"/>
        <end position="145"/>
    </location>
</feature>
<organism evidence="2 3">
    <name type="scientific">Intrasporangium calvum (strain ATCC 23552 / DSM 43043 / JCM 3097 / NBRC 12989 / NCIMB 10167 / NRRL B-3866 / 7 KIP)</name>
    <dbReference type="NCBI Taxonomy" id="710696"/>
    <lineage>
        <taxon>Bacteria</taxon>
        <taxon>Bacillati</taxon>
        <taxon>Actinomycetota</taxon>
        <taxon>Actinomycetes</taxon>
        <taxon>Micrococcales</taxon>
        <taxon>Intrasporangiaceae</taxon>
        <taxon>Intrasporangium</taxon>
    </lineage>
</organism>
<dbReference type="InterPro" id="IPR034660">
    <property type="entry name" value="DinB/YfiT-like"/>
</dbReference>
<reference evidence="2 3" key="1">
    <citation type="journal article" date="2010" name="Stand. Genomic Sci.">
        <title>Complete genome sequence of Intrasporangium calvum type strain (7 KIP).</title>
        <authorList>
            <person name="Del Rio T.G."/>
            <person name="Chertkov O."/>
            <person name="Yasawong M."/>
            <person name="Lucas S."/>
            <person name="Deshpande S."/>
            <person name="Cheng J.F."/>
            <person name="Detter C."/>
            <person name="Tapia R."/>
            <person name="Han C."/>
            <person name="Goodwin L."/>
            <person name="Pitluck S."/>
            <person name="Liolios K."/>
            <person name="Ivanova N."/>
            <person name="Mavromatis K."/>
            <person name="Pati A."/>
            <person name="Chen A."/>
            <person name="Palaniappan K."/>
            <person name="Land M."/>
            <person name="Hauser L."/>
            <person name="Chang Y.J."/>
            <person name="Jeffries C.D."/>
            <person name="Rohde M."/>
            <person name="Pukall R."/>
            <person name="Sikorski J."/>
            <person name="Goker M."/>
            <person name="Woyke T."/>
            <person name="Bristow J."/>
            <person name="Eisen J.A."/>
            <person name="Markowitz V."/>
            <person name="Hugenholtz P."/>
            <person name="Kyrpides N.C."/>
            <person name="Klenk H.P."/>
            <person name="Lapidus A."/>
        </authorList>
    </citation>
    <scope>NUCLEOTIDE SEQUENCE [LARGE SCALE GENOMIC DNA]</scope>
    <source>
        <strain evidence="3">ATCC 23552 / DSM 43043 / JCM 3097 / NBRC 12989 / 7 KIP</strain>
    </source>
</reference>
<dbReference type="NCBIfam" id="TIGR03083">
    <property type="entry name" value="maleylpyruvate isomerase family mycothiol-dependent enzyme"/>
    <property type="match status" value="1"/>
</dbReference>
<accession>E6SDI6</accession>
<dbReference type="GO" id="GO:0005886">
    <property type="term" value="C:plasma membrane"/>
    <property type="evidence" value="ECO:0007669"/>
    <property type="project" value="TreeGrafter"/>
</dbReference>
<dbReference type="HOGENOM" id="CLU_070584_1_0_11"/>
<dbReference type="InterPro" id="IPR017517">
    <property type="entry name" value="Maleyloyr_isom"/>
</dbReference>
<keyword evidence="3" id="KW-1185">Reference proteome</keyword>
<gene>
    <name evidence="2" type="ordered locus">Intca_2128</name>
</gene>
<dbReference type="EMBL" id="CP002343">
    <property type="protein sequence ID" value="ADU48638.1"/>
    <property type="molecule type" value="Genomic_DNA"/>
</dbReference>
<evidence type="ECO:0000259" key="1">
    <source>
        <dbReference type="Pfam" id="PF11716"/>
    </source>
</evidence>
<dbReference type="InterPro" id="IPR024344">
    <property type="entry name" value="MDMPI_metal-binding"/>
</dbReference>
<protein>
    <recommendedName>
        <fullName evidence="1">Mycothiol-dependent maleylpyruvate isomerase metal-binding domain-containing protein</fullName>
    </recommendedName>
</protein>
<dbReference type="RefSeq" id="WP_013492953.1">
    <property type="nucleotide sequence ID" value="NC_014830.1"/>
</dbReference>
<proteinExistence type="predicted"/>
<dbReference type="Proteomes" id="UP000008914">
    <property type="component" value="Chromosome"/>
</dbReference>
<dbReference type="Pfam" id="PF11716">
    <property type="entry name" value="MDMPI_N"/>
    <property type="match status" value="1"/>
</dbReference>
<dbReference type="AlphaFoldDB" id="E6SDI6"/>
<dbReference type="PANTHER" id="PTHR40758:SF1">
    <property type="entry name" value="CONSERVED PROTEIN"/>
    <property type="match status" value="1"/>
</dbReference>
<name>E6SDI6_INTC7</name>
<dbReference type="KEGG" id="ica:Intca_2128"/>